<keyword evidence="2" id="KW-1185">Reference proteome</keyword>
<dbReference type="GO" id="GO:0005829">
    <property type="term" value="C:cytosol"/>
    <property type="evidence" value="ECO:0007669"/>
    <property type="project" value="TreeGrafter"/>
</dbReference>
<reference evidence="1 2" key="1">
    <citation type="submission" date="2020-08" db="EMBL/GenBank/DDBJ databases">
        <title>Genomic Encyclopedia of Type Strains, Phase IV (KMG-IV): sequencing the most valuable type-strain genomes for metagenomic binning, comparative biology and taxonomic classification.</title>
        <authorList>
            <person name="Goeker M."/>
        </authorList>
    </citation>
    <scope>NUCLEOTIDE SEQUENCE [LARGE SCALE GENOMIC DNA]</scope>
    <source>
        <strain evidence="1 2">DSM 103725</strain>
    </source>
</reference>
<dbReference type="InterPro" id="IPR042252">
    <property type="entry name" value="MtfA_N"/>
</dbReference>
<dbReference type="EMBL" id="JACHGY010000001">
    <property type="protein sequence ID" value="MBB6429696.1"/>
    <property type="molecule type" value="Genomic_DNA"/>
</dbReference>
<proteinExistence type="predicted"/>
<dbReference type="Pfam" id="PF06167">
    <property type="entry name" value="Peptidase_M90"/>
    <property type="match status" value="1"/>
</dbReference>
<dbReference type="PANTHER" id="PTHR30164">
    <property type="entry name" value="MTFA PEPTIDASE"/>
    <property type="match status" value="1"/>
</dbReference>
<dbReference type="Gene3D" id="3.40.390.10">
    <property type="entry name" value="Collagenase (Catalytic Domain)"/>
    <property type="match status" value="1"/>
</dbReference>
<dbReference type="Gene3D" id="1.10.472.150">
    <property type="entry name" value="Glucose-regulated metallo-peptidase M90, N-terminal domain"/>
    <property type="match status" value="1"/>
</dbReference>
<dbReference type="PANTHER" id="PTHR30164:SF2">
    <property type="entry name" value="PROTEIN MTFA"/>
    <property type="match status" value="1"/>
</dbReference>
<evidence type="ECO:0008006" key="3">
    <source>
        <dbReference type="Google" id="ProtNLM"/>
    </source>
</evidence>
<dbReference type="GO" id="GO:0004177">
    <property type="term" value="F:aminopeptidase activity"/>
    <property type="evidence" value="ECO:0007669"/>
    <property type="project" value="TreeGrafter"/>
</dbReference>
<dbReference type="RefSeq" id="WP_184677263.1">
    <property type="nucleotide sequence ID" value="NZ_JACHGY010000001.1"/>
</dbReference>
<dbReference type="CDD" id="cd20169">
    <property type="entry name" value="Peptidase_M90_mtfA"/>
    <property type="match status" value="1"/>
</dbReference>
<name>A0A7X0H7T3_9BACT</name>
<dbReference type="Proteomes" id="UP000541810">
    <property type="component" value="Unassembled WGS sequence"/>
</dbReference>
<gene>
    <name evidence="1" type="ORF">HNQ40_001502</name>
</gene>
<evidence type="ECO:0000313" key="1">
    <source>
        <dbReference type="EMBL" id="MBB6429696.1"/>
    </source>
</evidence>
<dbReference type="InterPro" id="IPR024079">
    <property type="entry name" value="MetalloPept_cat_dom_sf"/>
</dbReference>
<dbReference type="InterPro" id="IPR010384">
    <property type="entry name" value="MtfA_fam"/>
</dbReference>
<dbReference type="SUPFAM" id="SSF55486">
    <property type="entry name" value="Metalloproteases ('zincins'), catalytic domain"/>
    <property type="match status" value="1"/>
</dbReference>
<dbReference type="AlphaFoldDB" id="A0A7X0H7T3"/>
<protein>
    <recommendedName>
        <fullName evidence="3">Zinc-dependent peptidase</fullName>
    </recommendedName>
</protein>
<dbReference type="GO" id="GO:0008237">
    <property type="term" value="F:metallopeptidase activity"/>
    <property type="evidence" value="ECO:0007669"/>
    <property type="project" value="InterPro"/>
</dbReference>
<sequence>MLGWFRERRRRRILREPMPEAWRRIIRENVRHYDKLNRWEQRKLEDDSRVFAATKSWDGGNGVEITDEVKLTIAAQACLMVLGFDDSLDRFHNVRQIVVLESAYSLAIGRERENTRPQFLGQAAMDGLVYLAWDSTRHGGRDPRDGRNLVYHEFAHMLDFDDGLADGTPILRGRDDLKTWVDVMTAEYEQLCQDSHEGRASLLDQYGTTNSAEFFAVATECFFEKAHQLQKRHADLYEVLSAYYGQDPASR</sequence>
<organism evidence="1 2">
    <name type="scientific">Algisphaera agarilytica</name>
    <dbReference type="NCBI Taxonomy" id="1385975"/>
    <lineage>
        <taxon>Bacteria</taxon>
        <taxon>Pseudomonadati</taxon>
        <taxon>Planctomycetota</taxon>
        <taxon>Phycisphaerae</taxon>
        <taxon>Phycisphaerales</taxon>
        <taxon>Phycisphaeraceae</taxon>
        <taxon>Algisphaera</taxon>
    </lineage>
</organism>
<comment type="caution">
    <text evidence="1">The sequence shown here is derived from an EMBL/GenBank/DDBJ whole genome shotgun (WGS) entry which is preliminary data.</text>
</comment>
<accession>A0A7X0H7T3</accession>
<evidence type="ECO:0000313" key="2">
    <source>
        <dbReference type="Proteomes" id="UP000541810"/>
    </source>
</evidence>